<name>A0A7W8DK00_9BACT</name>
<dbReference type="Proteomes" id="UP000590740">
    <property type="component" value="Unassembled WGS sequence"/>
</dbReference>
<dbReference type="GO" id="GO:0003677">
    <property type="term" value="F:DNA binding"/>
    <property type="evidence" value="ECO:0007669"/>
    <property type="project" value="UniProtKB-KW"/>
</dbReference>
<protein>
    <submittedName>
        <fullName evidence="1">Antitoxin (DNA-binding transcriptional repressor) of toxin-antitoxin stability system</fullName>
    </submittedName>
</protein>
<dbReference type="RefSeq" id="WP_184339534.1">
    <property type="nucleotide sequence ID" value="NZ_JACHIG010000004.1"/>
</dbReference>
<reference evidence="1 2" key="1">
    <citation type="submission" date="2020-08" db="EMBL/GenBank/DDBJ databases">
        <title>Genomic Encyclopedia of Type Strains, Phase IV (KMG-IV): sequencing the most valuable type-strain genomes for metagenomic binning, comparative biology and taxonomic classification.</title>
        <authorList>
            <person name="Goeker M."/>
        </authorList>
    </citation>
    <scope>NUCLEOTIDE SEQUENCE [LARGE SCALE GENOMIC DNA]</scope>
    <source>
        <strain evidence="1 2">DSM 12252</strain>
    </source>
</reference>
<gene>
    <name evidence="1" type="ORF">HNQ65_002194</name>
</gene>
<proteinExistence type="predicted"/>
<organism evidence="1 2">
    <name type="scientific">Prosthecobacter vanneervenii</name>
    <dbReference type="NCBI Taxonomy" id="48466"/>
    <lineage>
        <taxon>Bacteria</taxon>
        <taxon>Pseudomonadati</taxon>
        <taxon>Verrucomicrobiota</taxon>
        <taxon>Verrucomicrobiia</taxon>
        <taxon>Verrucomicrobiales</taxon>
        <taxon>Verrucomicrobiaceae</taxon>
        <taxon>Prosthecobacter</taxon>
    </lineage>
</organism>
<keyword evidence="2" id="KW-1185">Reference proteome</keyword>
<evidence type="ECO:0000313" key="2">
    <source>
        <dbReference type="Proteomes" id="UP000590740"/>
    </source>
</evidence>
<sequence length="80" mass="8766">MEATLDYAETHFSQLLQQVAMGEEVLLRQGAVAVARIVPVKSPPSLSRPRVGERTSAPVRWDSKSFEALDEAGMQELGLL</sequence>
<dbReference type="AlphaFoldDB" id="A0A7W8DK00"/>
<keyword evidence="1" id="KW-0238">DNA-binding</keyword>
<evidence type="ECO:0000313" key="1">
    <source>
        <dbReference type="EMBL" id="MBB5032612.1"/>
    </source>
</evidence>
<dbReference type="EMBL" id="JACHIG010000004">
    <property type="protein sequence ID" value="MBB5032612.1"/>
    <property type="molecule type" value="Genomic_DNA"/>
</dbReference>
<comment type="caution">
    <text evidence="1">The sequence shown here is derived from an EMBL/GenBank/DDBJ whole genome shotgun (WGS) entry which is preliminary data.</text>
</comment>
<accession>A0A7W8DK00</accession>